<evidence type="ECO:0000256" key="1">
    <source>
        <dbReference type="PROSITE-ProRule" id="PRU00339"/>
    </source>
</evidence>
<evidence type="ECO:0000313" key="5">
    <source>
        <dbReference type="Proteomes" id="UP000298471"/>
    </source>
</evidence>
<dbReference type="InterPro" id="IPR012338">
    <property type="entry name" value="Beta-lactam/transpept-like"/>
</dbReference>
<dbReference type="AlphaFoldDB" id="A0A4Z0QG51"/>
<feature type="chain" id="PRO_5021465320" evidence="2">
    <location>
        <begin position="25"/>
        <end position="493"/>
    </location>
</feature>
<name>A0A4Z0QG51_9BACT</name>
<dbReference type="EMBL" id="SRMB01000001">
    <property type="protein sequence ID" value="TGE29000.1"/>
    <property type="molecule type" value="Genomic_DNA"/>
</dbReference>
<dbReference type="SUPFAM" id="SSF56601">
    <property type="entry name" value="beta-lactamase/transpeptidase-like"/>
    <property type="match status" value="1"/>
</dbReference>
<dbReference type="InterPro" id="IPR019734">
    <property type="entry name" value="TPR_rpt"/>
</dbReference>
<dbReference type="Proteomes" id="UP000298471">
    <property type="component" value="Unassembled WGS sequence"/>
</dbReference>
<organism evidence="4 5">
    <name type="scientific">Hymenobacter metallicola</name>
    <dbReference type="NCBI Taxonomy" id="2563114"/>
    <lineage>
        <taxon>Bacteria</taxon>
        <taxon>Pseudomonadati</taxon>
        <taxon>Bacteroidota</taxon>
        <taxon>Cytophagia</taxon>
        <taxon>Cytophagales</taxon>
        <taxon>Hymenobacteraceae</taxon>
        <taxon>Hymenobacter</taxon>
    </lineage>
</organism>
<feature type="repeat" description="TPR" evidence="1">
    <location>
        <begin position="449"/>
        <end position="482"/>
    </location>
</feature>
<evidence type="ECO:0000259" key="3">
    <source>
        <dbReference type="Pfam" id="PF00144"/>
    </source>
</evidence>
<protein>
    <submittedName>
        <fullName evidence="4">Serine hydrolase</fullName>
    </submittedName>
</protein>
<dbReference type="PANTHER" id="PTHR46825">
    <property type="entry name" value="D-ALANYL-D-ALANINE-CARBOXYPEPTIDASE/ENDOPEPTIDASE AMPH"/>
    <property type="match status" value="1"/>
</dbReference>
<dbReference type="InterPro" id="IPR050491">
    <property type="entry name" value="AmpC-like"/>
</dbReference>
<gene>
    <name evidence="4" type="ORF">E5K02_05960</name>
</gene>
<dbReference type="PROSITE" id="PS50005">
    <property type="entry name" value="TPR"/>
    <property type="match status" value="1"/>
</dbReference>
<dbReference type="Pfam" id="PF00144">
    <property type="entry name" value="Beta-lactamase"/>
    <property type="match status" value="1"/>
</dbReference>
<keyword evidence="1" id="KW-0802">TPR repeat</keyword>
<keyword evidence="5" id="KW-1185">Reference proteome</keyword>
<feature type="domain" description="Beta-lactamase-related" evidence="3">
    <location>
        <begin position="33"/>
        <end position="361"/>
    </location>
</feature>
<dbReference type="RefSeq" id="WP_135393002.1">
    <property type="nucleotide sequence ID" value="NZ_SRMB01000001.1"/>
</dbReference>
<evidence type="ECO:0000256" key="2">
    <source>
        <dbReference type="SAM" id="SignalP"/>
    </source>
</evidence>
<dbReference type="InterPro" id="IPR011990">
    <property type="entry name" value="TPR-like_helical_dom_sf"/>
</dbReference>
<dbReference type="GO" id="GO:0016787">
    <property type="term" value="F:hydrolase activity"/>
    <property type="evidence" value="ECO:0007669"/>
    <property type="project" value="UniProtKB-KW"/>
</dbReference>
<dbReference type="Gene3D" id="3.40.710.10">
    <property type="entry name" value="DD-peptidase/beta-lactamase superfamily"/>
    <property type="match status" value="1"/>
</dbReference>
<dbReference type="SUPFAM" id="SSF48452">
    <property type="entry name" value="TPR-like"/>
    <property type="match status" value="1"/>
</dbReference>
<keyword evidence="2" id="KW-0732">Signal</keyword>
<feature type="signal peptide" evidence="2">
    <location>
        <begin position="1"/>
        <end position="24"/>
    </location>
</feature>
<comment type="caution">
    <text evidence="4">The sequence shown here is derived from an EMBL/GenBank/DDBJ whole genome shotgun (WGS) entry which is preliminary data.</text>
</comment>
<dbReference type="InterPro" id="IPR001466">
    <property type="entry name" value="Beta-lactam-related"/>
</dbReference>
<keyword evidence="4" id="KW-0378">Hydrolase</keyword>
<reference evidence="4 5" key="1">
    <citation type="submission" date="2019-04" db="EMBL/GenBank/DDBJ databases">
        <authorList>
            <person name="Feng G."/>
            <person name="Zhang J."/>
            <person name="Zhu H."/>
        </authorList>
    </citation>
    <scope>NUCLEOTIDE SEQUENCE [LARGE SCALE GENOMIC DNA]</scope>
    <source>
        <strain evidence="4 5">9PBR-1</strain>
    </source>
</reference>
<proteinExistence type="predicted"/>
<sequence length="493" mass="54580">MKTTHWIAGICTVLGLATSPLAQAQSAPAPDSLDAYVQTKMRQLRIPGLQLAVVHHGKIVKLGHYGLANLQDSVPVTGRTLFPINSITKAFTGVAIMQLVEAGKLDLAAPVSQYLQDLPAAWRPATIRQLLSHTSGLPEIMPNDQQVTAEEQQTAWAAVQKLPMQFQPGEKFSYNQTNYLLLGKIIDQLSGQPFAQMIQQKQLQVAGMPRTVFGDAHDVVRGSARGYTFMYAEDGQLRRTNELHNVFEVFAPTLRTAAGLNSTAEDMAHWVQALQQGKLLQPSSLPTLWTPALLNNGTPRGFSKQLNGYALGWPTVLRPEHRAVAAVGGGRSAVFVYPEDDLAIIVLTNLIGANPDRFVDELASFYVPDMRVASGFGLPPQLRALHNELRKRGFDQALKLVRQEQKKNASFRLPEDEVNAWGYNLLRQQQPQQALEIFKLNVSLYPQSANCYDSLAETYQELGNKSLAVKNYKQVLRLDPKSENAAEQLKRLQ</sequence>
<dbReference type="OrthoDB" id="9793489at2"/>
<dbReference type="Gene3D" id="1.25.40.10">
    <property type="entry name" value="Tetratricopeptide repeat domain"/>
    <property type="match status" value="1"/>
</dbReference>
<dbReference type="PANTHER" id="PTHR46825:SF9">
    <property type="entry name" value="BETA-LACTAMASE-RELATED DOMAIN-CONTAINING PROTEIN"/>
    <property type="match status" value="1"/>
</dbReference>
<evidence type="ECO:0000313" key="4">
    <source>
        <dbReference type="EMBL" id="TGE29000.1"/>
    </source>
</evidence>
<dbReference type="SMART" id="SM00028">
    <property type="entry name" value="TPR"/>
    <property type="match status" value="1"/>
</dbReference>
<accession>A0A4Z0QG51</accession>